<proteinExistence type="predicted"/>
<dbReference type="AlphaFoldDB" id="A0A2P2MJA0"/>
<keyword evidence="1" id="KW-0472">Membrane</keyword>
<evidence type="ECO:0000256" key="1">
    <source>
        <dbReference type="SAM" id="Phobius"/>
    </source>
</evidence>
<accession>A0A2P2MJA0</accession>
<name>A0A2P2MJA0_RHIMU</name>
<reference evidence="2" key="1">
    <citation type="submission" date="2018-02" db="EMBL/GenBank/DDBJ databases">
        <title>Rhizophora mucronata_Transcriptome.</title>
        <authorList>
            <person name="Meera S.P."/>
            <person name="Sreeshan A."/>
            <person name="Augustine A."/>
        </authorList>
    </citation>
    <scope>NUCLEOTIDE SEQUENCE</scope>
    <source>
        <tissue evidence="2">Leaf</tissue>
    </source>
</reference>
<evidence type="ECO:0000313" key="2">
    <source>
        <dbReference type="EMBL" id="MBX30320.1"/>
    </source>
</evidence>
<dbReference type="EMBL" id="GGEC01049838">
    <property type="protein sequence ID" value="MBX30322.1"/>
    <property type="molecule type" value="Transcribed_RNA"/>
</dbReference>
<keyword evidence="1" id="KW-1133">Transmembrane helix</keyword>
<organism evidence="2">
    <name type="scientific">Rhizophora mucronata</name>
    <name type="common">Asiatic mangrove</name>
    <dbReference type="NCBI Taxonomy" id="61149"/>
    <lineage>
        <taxon>Eukaryota</taxon>
        <taxon>Viridiplantae</taxon>
        <taxon>Streptophyta</taxon>
        <taxon>Embryophyta</taxon>
        <taxon>Tracheophyta</taxon>
        <taxon>Spermatophyta</taxon>
        <taxon>Magnoliopsida</taxon>
        <taxon>eudicotyledons</taxon>
        <taxon>Gunneridae</taxon>
        <taxon>Pentapetalae</taxon>
        <taxon>rosids</taxon>
        <taxon>fabids</taxon>
        <taxon>Malpighiales</taxon>
        <taxon>Rhizophoraceae</taxon>
        <taxon>Rhizophora</taxon>
    </lineage>
</organism>
<protein>
    <submittedName>
        <fullName evidence="2">Uncharacterized protein</fullName>
    </submittedName>
</protein>
<keyword evidence="1" id="KW-0812">Transmembrane</keyword>
<feature type="transmembrane region" description="Helical" evidence="1">
    <location>
        <begin position="24"/>
        <end position="42"/>
    </location>
</feature>
<dbReference type="EMBL" id="GGEC01049836">
    <property type="protein sequence ID" value="MBX30320.1"/>
    <property type="molecule type" value="Transcribed_RNA"/>
</dbReference>
<sequence length="111" mass="12332">MRSEKGYVGTLCHIVAKRGGRKPAAGVSVVLIAGFHFFQFFQASPAVCLWGGRPQEDIKTRVFGGVSCHVLCTVFVLTWPFCISKQCLLRVLQRSLHRGHSFSFVFDCLSP</sequence>
<feature type="transmembrane region" description="Helical" evidence="1">
    <location>
        <begin position="62"/>
        <end position="83"/>
    </location>
</feature>